<dbReference type="PROSITE" id="PS00086">
    <property type="entry name" value="CYTOCHROME_P450"/>
    <property type="match status" value="1"/>
</dbReference>
<dbReference type="EMBL" id="BPQB01000033">
    <property type="protein sequence ID" value="GJE93558.1"/>
    <property type="molecule type" value="Genomic_DNA"/>
</dbReference>
<comment type="pathway">
    <text evidence="2">Secondary metabolite biosynthesis.</text>
</comment>
<evidence type="ECO:0000256" key="8">
    <source>
        <dbReference type="ARBA" id="ARBA00023033"/>
    </source>
</evidence>
<evidence type="ECO:0000256" key="3">
    <source>
        <dbReference type="ARBA" id="ARBA00010617"/>
    </source>
</evidence>
<reference evidence="11 12" key="1">
    <citation type="submission" date="2021-08" db="EMBL/GenBank/DDBJ databases">
        <title>Draft Genome Sequence of Phanerochaete sordida strain YK-624.</title>
        <authorList>
            <person name="Mori T."/>
            <person name="Dohra H."/>
            <person name="Suzuki T."/>
            <person name="Kawagishi H."/>
            <person name="Hirai H."/>
        </authorList>
    </citation>
    <scope>NUCLEOTIDE SEQUENCE [LARGE SCALE GENOMIC DNA]</scope>
    <source>
        <strain evidence="11 12">YK-624</strain>
    </source>
</reference>
<dbReference type="OrthoDB" id="2788300at2759"/>
<evidence type="ECO:0000256" key="10">
    <source>
        <dbReference type="RuleBase" id="RU000461"/>
    </source>
</evidence>
<accession>A0A9P3GCF4</accession>
<keyword evidence="8 10" id="KW-0503">Monooxygenase</keyword>
<dbReference type="Gene3D" id="1.10.630.10">
    <property type="entry name" value="Cytochrome P450"/>
    <property type="match status" value="1"/>
</dbReference>
<evidence type="ECO:0000313" key="12">
    <source>
        <dbReference type="Proteomes" id="UP000703269"/>
    </source>
</evidence>
<comment type="cofactor">
    <cofactor evidence="1 9">
        <name>heme</name>
        <dbReference type="ChEBI" id="CHEBI:30413"/>
    </cofactor>
</comment>
<dbReference type="GO" id="GO:0016705">
    <property type="term" value="F:oxidoreductase activity, acting on paired donors, with incorporation or reduction of molecular oxygen"/>
    <property type="evidence" value="ECO:0007669"/>
    <property type="project" value="InterPro"/>
</dbReference>
<keyword evidence="4 9" id="KW-0349">Heme</keyword>
<evidence type="ECO:0000256" key="5">
    <source>
        <dbReference type="ARBA" id="ARBA00022723"/>
    </source>
</evidence>
<keyword evidence="5 9" id="KW-0479">Metal-binding</keyword>
<keyword evidence="7 9" id="KW-0408">Iron</keyword>
<dbReference type="PRINTS" id="PR00465">
    <property type="entry name" value="EP450IV"/>
</dbReference>
<protein>
    <submittedName>
        <fullName evidence="11">Cytochrome P450</fullName>
    </submittedName>
</protein>
<feature type="binding site" description="axial binding residue" evidence="9">
    <location>
        <position position="487"/>
    </location>
    <ligand>
        <name>heme</name>
        <dbReference type="ChEBI" id="CHEBI:30413"/>
    </ligand>
    <ligandPart>
        <name>Fe</name>
        <dbReference type="ChEBI" id="CHEBI:18248"/>
    </ligandPart>
</feature>
<comment type="caution">
    <text evidence="11">The sequence shown here is derived from an EMBL/GenBank/DDBJ whole genome shotgun (WGS) entry which is preliminary data.</text>
</comment>
<evidence type="ECO:0000256" key="9">
    <source>
        <dbReference type="PIRSR" id="PIRSR602403-1"/>
    </source>
</evidence>
<evidence type="ECO:0000256" key="6">
    <source>
        <dbReference type="ARBA" id="ARBA00023002"/>
    </source>
</evidence>
<comment type="similarity">
    <text evidence="3 10">Belongs to the cytochrome P450 family.</text>
</comment>
<dbReference type="SUPFAM" id="SSF48264">
    <property type="entry name" value="Cytochrome P450"/>
    <property type="match status" value="1"/>
</dbReference>
<dbReference type="GO" id="GO:0005506">
    <property type="term" value="F:iron ion binding"/>
    <property type="evidence" value="ECO:0007669"/>
    <property type="project" value="InterPro"/>
</dbReference>
<dbReference type="PANTHER" id="PTHR24305">
    <property type="entry name" value="CYTOCHROME P450"/>
    <property type="match status" value="1"/>
</dbReference>
<dbReference type="InterPro" id="IPR050121">
    <property type="entry name" value="Cytochrome_P450_monoxygenase"/>
</dbReference>
<evidence type="ECO:0000256" key="7">
    <source>
        <dbReference type="ARBA" id="ARBA00023004"/>
    </source>
</evidence>
<dbReference type="InterPro" id="IPR001128">
    <property type="entry name" value="Cyt_P450"/>
</dbReference>
<dbReference type="InterPro" id="IPR002403">
    <property type="entry name" value="Cyt_P450_E_grp-IV"/>
</dbReference>
<evidence type="ECO:0000313" key="11">
    <source>
        <dbReference type="EMBL" id="GJE93558.1"/>
    </source>
</evidence>
<evidence type="ECO:0000256" key="1">
    <source>
        <dbReference type="ARBA" id="ARBA00001971"/>
    </source>
</evidence>
<dbReference type="GO" id="GO:0020037">
    <property type="term" value="F:heme binding"/>
    <property type="evidence" value="ECO:0007669"/>
    <property type="project" value="InterPro"/>
</dbReference>
<keyword evidence="6 10" id="KW-0560">Oxidoreductase</keyword>
<gene>
    <name evidence="11" type="ORF">PsYK624_097170</name>
</gene>
<dbReference type="InterPro" id="IPR036396">
    <property type="entry name" value="Cyt_P450_sf"/>
</dbReference>
<proteinExistence type="inferred from homology"/>
<sequence>MLSVTSIPHVEHPALFLLGALAVVLFLWRRHASRLSISYIPGPKASWLYGNIKDFVYQQNVGDLDFQFMKEYGRVWRMRSPLGTDILTIADPKALQHCFHKADELYGKRVESTEISRMMMGKGIVWASGPDHERQRKIISPAFTTAQIRSFLPFFRAGAARLTQKWRDELVPGAFSEGTPVPINKWFSRATLDILGETAFDYNFGAVDDKENEVSKAFHEMFLDSRMRPPKWDLLFKRTWYFLPKSLYPLIQHVPTREFMRFHRCKVVVDRVSQRLINEKREAVLAESQSSRDIFSVLVRANVSTNPKSRLSDEELVSQMATLVLAGHVTTSTTLTWLLYELASHQDFQTKMREEIAAARSRLQERGEVDFSIEDLEGMPLTTSCLKETLRYHTPVYHLFRQAEADDVIPLEQPIRTTSGKYVTEIPIAAGQQVLYSICAYQRLPEIWGEDADLWNPMRFLDGNLDKQSKVGLYSNLMSFGAGTRGCLGWRFTIVETLAIIVELVENFKFEPTEDTAKVLRVPTGIMSAWTAGKEREGPQMWLKVVPIL</sequence>
<dbReference type="InterPro" id="IPR017972">
    <property type="entry name" value="Cyt_P450_CS"/>
</dbReference>
<dbReference type="Pfam" id="PF00067">
    <property type="entry name" value="p450"/>
    <property type="match status" value="1"/>
</dbReference>
<name>A0A9P3GCF4_9APHY</name>
<dbReference type="AlphaFoldDB" id="A0A9P3GCF4"/>
<organism evidence="11 12">
    <name type="scientific">Phanerochaete sordida</name>
    <dbReference type="NCBI Taxonomy" id="48140"/>
    <lineage>
        <taxon>Eukaryota</taxon>
        <taxon>Fungi</taxon>
        <taxon>Dikarya</taxon>
        <taxon>Basidiomycota</taxon>
        <taxon>Agaricomycotina</taxon>
        <taxon>Agaricomycetes</taxon>
        <taxon>Polyporales</taxon>
        <taxon>Phanerochaetaceae</taxon>
        <taxon>Phanerochaete</taxon>
    </lineage>
</organism>
<dbReference type="GO" id="GO:0004497">
    <property type="term" value="F:monooxygenase activity"/>
    <property type="evidence" value="ECO:0007669"/>
    <property type="project" value="UniProtKB-KW"/>
</dbReference>
<evidence type="ECO:0000256" key="4">
    <source>
        <dbReference type="ARBA" id="ARBA00022617"/>
    </source>
</evidence>
<dbReference type="PRINTS" id="PR00385">
    <property type="entry name" value="P450"/>
</dbReference>
<dbReference type="PANTHER" id="PTHR24305:SF166">
    <property type="entry name" value="CYTOCHROME P450 12A4, MITOCHONDRIAL-RELATED"/>
    <property type="match status" value="1"/>
</dbReference>
<evidence type="ECO:0000256" key="2">
    <source>
        <dbReference type="ARBA" id="ARBA00005179"/>
    </source>
</evidence>
<dbReference type="Proteomes" id="UP000703269">
    <property type="component" value="Unassembled WGS sequence"/>
</dbReference>
<keyword evidence="12" id="KW-1185">Reference proteome</keyword>